<dbReference type="AlphaFoldDB" id="I1QHF0"/>
<keyword evidence="2" id="KW-1185">Reference proteome</keyword>
<sequence length="224" mass="24242">MEEKKKEKDKQFSTQVIHNVISVSGSCVWGLEGRRKLSWDVGGQEKESYRHGAVMRQGEREVFGFSVFYLIKSRALESAMVGSAAFFLHTRCLVLEEGQHLGSSTTLKPTEALCSSYRPSCLHGSIPLSQRSNTTAAALQIVLAAALEFTPQSQSSTPAATTVAAEIVHHVTLQPACHCTMVISCAKGTVGRGCVEEEENIRARGISGSSSKGVGVTEVNFRCY</sequence>
<evidence type="ECO:0000313" key="2">
    <source>
        <dbReference type="Proteomes" id="UP000007306"/>
    </source>
</evidence>
<reference evidence="1" key="1">
    <citation type="submission" date="2015-06" db="UniProtKB">
        <authorList>
            <consortium name="EnsemblPlants"/>
        </authorList>
    </citation>
    <scope>IDENTIFICATION</scope>
</reference>
<reference evidence="1 2" key="2">
    <citation type="submission" date="2018-04" db="EMBL/GenBank/DDBJ databases">
        <title>OglaRS2 (Oryza glaberrima Reference Sequence Version 2).</title>
        <authorList>
            <person name="Zhang J."/>
            <person name="Kudrna D."/>
            <person name="Lee S."/>
            <person name="Talag J."/>
            <person name="Rajasekar S."/>
            <person name="Wing R.A."/>
        </authorList>
    </citation>
    <scope>NUCLEOTIDE SEQUENCE [LARGE SCALE GENOMIC DNA]</scope>
    <source>
        <strain evidence="1 2">cv. IRGC 96717</strain>
    </source>
</reference>
<accession>I1QHF0</accession>
<dbReference type="EnsemblPlants" id="ORGLA08G0085100.1">
    <property type="protein sequence ID" value="ORGLA08G0085100.1"/>
    <property type="gene ID" value="ORGLA08G0085100"/>
</dbReference>
<name>I1QHF0_ORYGL</name>
<evidence type="ECO:0000313" key="1">
    <source>
        <dbReference type="EnsemblPlants" id="ORGLA08G0085100.1"/>
    </source>
</evidence>
<dbReference type="HOGENOM" id="CLU_1252354_0_0_1"/>
<dbReference type="PROSITE" id="PS51257">
    <property type="entry name" value="PROKAR_LIPOPROTEIN"/>
    <property type="match status" value="1"/>
</dbReference>
<proteinExistence type="predicted"/>
<protein>
    <submittedName>
        <fullName evidence="1">Uncharacterized protein</fullName>
    </submittedName>
</protein>
<dbReference type="Gramene" id="ORGLA08G0085100.1">
    <property type="protein sequence ID" value="ORGLA08G0085100.1"/>
    <property type="gene ID" value="ORGLA08G0085100"/>
</dbReference>
<organism evidence="1 2">
    <name type="scientific">Oryza glaberrima</name>
    <name type="common">African rice</name>
    <dbReference type="NCBI Taxonomy" id="4538"/>
    <lineage>
        <taxon>Eukaryota</taxon>
        <taxon>Viridiplantae</taxon>
        <taxon>Streptophyta</taxon>
        <taxon>Embryophyta</taxon>
        <taxon>Tracheophyta</taxon>
        <taxon>Spermatophyta</taxon>
        <taxon>Magnoliopsida</taxon>
        <taxon>Liliopsida</taxon>
        <taxon>Poales</taxon>
        <taxon>Poaceae</taxon>
        <taxon>BOP clade</taxon>
        <taxon>Oryzoideae</taxon>
        <taxon>Oryzeae</taxon>
        <taxon>Oryzinae</taxon>
        <taxon>Oryza</taxon>
    </lineage>
</organism>
<dbReference type="OMA" id="CTMVISC"/>
<dbReference type="Proteomes" id="UP000007306">
    <property type="component" value="Chromosome 8"/>
</dbReference>